<protein>
    <submittedName>
        <fullName evidence="1">Uncharacterized protein</fullName>
    </submittedName>
</protein>
<dbReference type="EMBL" id="JAKREW010000030">
    <property type="protein sequence ID" value="MCG7507842.1"/>
    <property type="molecule type" value="Genomic_DNA"/>
</dbReference>
<accession>A0ABS9QK75</accession>
<sequence length="85" mass="9394">MFLSYVNHFIDKIIGVCFPTPAFRSWSLSDLLSTGDGDCAKTAMQEESADIVGRFDPAEGFWISVDGLDLAWSPLVNRWTPLGLP</sequence>
<comment type="caution">
    <text evidence="1">The sequence shown here is derived from an EMBL/GenBank/DDBJ whole genome shotgun (WGS) entry which is preliminary data.</text>
</comment>
<name>A0ABS9QK75_9HYPH</name>
<dbReference type="Proteomes" id="UP001201701">
    <property type="component" value="Unassembled WGS sequence"/>
</dbReference>
<evidence type="ECO:0000313" key="1">
    <source>
        <dbReference type="EMBL" id="MCG7507842.1"/>
    </source>
</evidence>
<gene>
    <name evidence="1" type="ORF">L4923_22645</name>
</gene>
<evidence type="ECO:0000313" key="2">
    <source>
        <dbReference type="Proteomes" id="UP001201701"/>
    </source>
</evidence>
<keyword evidence="2" id="KW-1185">Reference proteome</keyword>
<proteinExistence type="predicted"/>
<reference evidence="1 2" key="1">
    <citation type="submission" date="2022-02" db="EMBL/GenBank/DDBJ databases">
        <title>Draft genome sequence of Mezorhizobium retamae strain IRAMC:0171 isolated from Retama raetam nodules.</title>
        <authorList>
            <person name="Bengaied R."/>
            <person name="Sbissi I."/>
            <person name="Huber K."/>
            <person name="Ghodbane F."/>
            <person name="Nouioui I."/>
            <person name="Tarhouni M."/>
            <person name="Gtari M."/>
        </authorList>
    </citation>
    <scope>NUCLEOTIDE SEQUENCE [LARGE SCALE GENOMIC DNA]</scope>
    <source>
        <strain evidence="1 2">IRAMC:0171</strain>
    </source>
</reference>
<organism evidence="1 2">
    <name type="scientific">Mesorhizobium retamae</name>
    <dbReference type="NCBI Taxonomy" id="2912854"/>
    <lineage>
        <taxon>Bacteria</taxon>
        <taxon>Pseudomonadati</taxon>
        <taxon>Pseudomonadota</taxon>
        <taxon>Alphaproteobacteria</taxon>
        <taxon>Hyphomicrobiales</taxon>
        <taxon>Phyllobacteriaceae</taxon>
        <taxon>Mesorhizobium</taxon>
    </lineage>
</organism>
<dbReference type="RefSeq" id="WP_239369412.1">
    <property type="nucleotide sequence ID" value="NZ_JAKREW010000030.1"/>
</dbReference>